<dbReference type="Proteomes" id="UP000095492">
    <property type="component" value="Unassembled WGS sequence"/>
</dbReference>
<dbReference type="InterPro" id="IPR006490">
    <property type="entry name" value="Maj_tail_phi13"/>
</dbReference>
<name>A0A173T0K3_EUBRA</name>
<organism evidence="2 3">
    <name type="scientific">Eubacterium ramulus</name>
    <dbReference type="NCBI Taxonomy" id="39490"/>
    <lineage>
        <taxon>Bacteria</taxon>
        <taxon>Bacillati</taxon>
        <taxon>Bacillota</taxon>
        <taxon>Clostridia</taxon>
        <taxon>Eubacteriales</taxon>
        <taxon>Eubacteriaceae</taxon>
        <taxon>Eubacterium</taxon>
    </lineage>
</organism>
<feature type="region of interest" description="Disordered" evidence="1">
    <location>
        <begin position="136"/>
        <end position="169"/>
    </location>
</feature>
<dbReference type="NCBIfam" id="TIGR01603">
    <property type="entry name" value="maj_tail_phi13"/>
    <property type="match status" value="1"/>
</dbReference>
<dbReference type="STRING" id="39490.ERS852448_01249"/>
<sequence>MGNKVKYNLKNVHAAKLKETVSSSGETTFSYENPKAIPGAVSISLDAEGESTPFYADGIVYFRSVTNNGYSGDLEIALIPEWFRTEILQEKLDGKGVLVESTNIGESVKFALLFEFDGDVNSIRHVMYNCTASRPSIESETKEDTIEPGTEKLSLTADPRSDGLVKSRTGDTTDAATYANWYKSVYIPSETEESSAKG</sequence>
<dbReference type="RefSeq" id="WP_004845661.1">
    <property type="nucleotide sequence ID" value="NZ_CP173382.1"/>
</dbReference>
<evidence type="ECO:0000313" key="3">
    <source>
        <dbReference type="Proteomes" id="UP000095492"/>
    </source>
</evidence>
<evidence type="ECO:0000256" key="1">
    <source>
        <dbReference type="SAM" id="MobiDB-lite"/>
    </source>
</evidence>
<feature type="compositionally biased region" description="Basic and acidic residues" evidence="1">
    <location>
        <begin position="159"/>
        <end position="169"/>
    </location>
</feature>
<gene>
    <name evidence="2" type="ORF">ERS852448_01249</name>
</gene>
<proteinExistence type="predicted"/>
<protein>
    <submittedName>
        <fullName evidence="2">Phage major tail protein, phi13 family</fullName>
    </submittedName>
</protein>
<dbReference type="AlphaFoldDB" id="A0A173T0K3"/>
<evidence type="ECO:0000313" key="2">
    <source>
        <dbReference type="EMBL" id="CUM96111.1"/>
    </source>
</evidence>
<dbReference type="EMBL" id="CYYA01000007">
    <property type="protein sequence ID" value="CUM96111.1"/>
    <property type="molecule type" value="Genomic_DNA"/>
</dbReference>
<dbReference type="OrthoDB" id="9780018at2"/>
<dbReference type="GeneID" id="97390798"/>
<accession>A0A173T0K3</accession>
<reference evidence="2 3" key="1">
    <citation type="submission" date="2015-09" db="EMBL/GenBank/DDBJ databases">
        <authorList>
            <consortium name="Pathogen Informatics"/>
        </authorList>
    </citation>
    <scope>NUCLEOTIDE SEQUENCE [LARGE SCALE GENOMIC DNA]</scope>
    <source>
        <strain evidence="2 3">2789STDY5608891</strain>
    </source>
</reference>